<reference evidence="1 2" key="1">
    <citation type="journal article" date="2019" name="Int. J. Syst. Evol. Microbiol.">
        <title>The Global Catalogue of Microorganisms (GCM) 10K type strain sequencing project: providing services to taxonomists for standard genome sequencing and annotation.</title>
        <authorList>
            <consortium name="The Broad Institute Genomics Platform"/>
            <consortium name="The Broad Institute Genome Sequencing Center for Infectious Disease"/>
            <person name="Wu L."/>
            <person name="Ma J."/>
        </authorList>
    </citation>
    <scope>NUCLEOTIDE SEQUENCE [LARGE SCALE GENOMIC DNA]</scope>
    <source>
        <strain evidence="1 2">JCM 16014</strain>
    </source>
</reference>
<gene>
    <name evidence="1" type="primary">cas7e</name>
    <name evidence="1" type="ORF">GCM10009839_69350</name>
</gene>
<protein>
    <submittedName>
        <fullName evidence="1">Type I-E CRISPR-associated protein Cas7/Cse4/CasC</fullName>
    </submittedName>
</protein>
<keyword evidence="2" id="KW-1185">Reference proteome</keyword>
<evidence type="ECO:0000313" key="1">
    <source>
        <dbReference type="EMBL" id="GAA2052179.1"/>
    </source>
</evidence>
<dbReference type="Pfam" id="PF09344">
    <property type="entry name" value="Cas_CT1975"/>
    <property type="match status" value="1"/>
</dbReference>
<evidence type="ECO:0000313" key="2">
    <source>
        <dbReference type="Proteomes" id="UP001500751"/>
    </source>
</evidence>
<dbReference type="EMBL" id="BAAAQN010000053">
    <property type="protein sequence ID" value="GAA2052179.1"/>
    <property type="molecule type" value="Genomic_DNA"/>
</dbReference>
<comment type="caution">
    <text evidence="1">The sequence shown here is derived from an EMBL/GenBank/DDBJ whole genome shotgun (WGS) entry which is preliminary data.</text>
</comment>
<dbReference type="Proteomes" id="UP001500751">
    <property type="component" value="Unassembled WGS sequence"/>
</dbReference>
<sequence>MSTLASARFLDLHILQSVPYSNLNRDDTNSVKKLRYGGVVRTRVSSQCWKRSIRLQLEAAQGDAAMRTRRLADELRRFLRDERGWSEELATRAGIYTVVASSIGAEAPKKKSKDADESDAEQAEVPWGTKAMIYIPASAVAELAVIAEKHQDALAAAADLKPGVAEKDAVKAAIAVLPREEIDKVLRSRNGVINLTGRMLAELDGAAVDGAVQVAHAMTTHATGVEIDYFAAVDDITAAWGDTTGSAHMGRGEYSAGTFYRYLTIDLDELLGNCGDLAAARNLAAAFVEAAITAMPHAKKNSTAPNTFPDMVAVSVRADRPVSYASAFERAVPADAASGFAAPSISALTAYAAAVDTLMGASRAPKLRRYASILDVGDQGLGERVASIDELAEQAIAAAFAGRDKA</sequence>
<accession>A0ABN2V5S0</accession>
<dbReference type="RefSeq" id="WP_344669925.1">
    <property type="nucleotide sequence ID" value="NZ_BAAAQN010000053.1"/>
</dbReference>
<organism evidence="1 2">
    <name type="scientific">Catenulispora yoronensis</name>
    <dbReference type="NCBI Taxonomy" id="450799"/>
    <lineage>
        <taxon>Bacteria</taxon>
        <taxon>Bacillati</taxon>
        <taxon>Actinomycetota</taxon>
        <taxon>Actinomycetes</taxon>
        <taxon>Catenulisporales</taxon>
        <taxon>Catenulisporaceae</taxon>
        <taxon>Catenulispora</taxon>
    </lineage>
</organism>
<name>A0ABN2V5S0_9ACTN</name>
<dbReference type="InterPro" id="IPR010148">
    <property type="entry name" value="CRISPR-assoc_prot_CT1975"/>
</dbReference>
<proteinExistence type="predicted"/>
<dbReference type="NCBIfam" id="TIGR01869">
    <property type="entry name" value="casC_Cse4"/>
    <property type="match status" value="1"/>
</dbReference>